<gene>
    <name evidence="1" type="ORF">G6042_09110</name>
</gene>
<accession>A0ABX1QWK9</accession>
<dbReference type="InterPro" id="IPR046525">
    <property type="entry name" value="DUF6702"/>
</dbReference>
<dbReference type="Pfam" id="PF20420">
    <property type="entry name" value="DUF6702"/>
    <property type="match status" value="1"/>
</dbReference>
<name>A0ABX1QWK9_9FLAO</name>
<dbReference type="EMBL" id="JAAMPT010000207">
    <property type="protein sequence ID" value="NMH25425.1"/>
    <property type="molecule type" value="Genomic_DNA"/>
</dbReference>
<reference evidence="1 2" key="1">
    <citation type="submission" date="2020-02" db="EMBL/GenBank/DDBJ databases">
        <title>Flavobacterium sp. genome.</title>
        <authorList>
            <person name="Jung H.S."/>
            <person name="Baek J.H."/>
            <person name="Jeon C.O."/>
        </authorList>
    </citation>
    <scope>NUCLEOTIDE SEQUENCE [LARGE SCALE GENOMIC DNA]</scope>
    <source>
        <strain evidence="1 2">SE-s27</strain>
    </source>
</reference>
<sequence length="169" mass="19933">MKKKMKWKQSSLFLVAIIVLSSFAIHKFYVGMFQMKFVPQKKELHITTRIFVDDLNLALEKKFHKKTFIGEPKESKEDEVLMQKYIAEKFKLKIKGQAKNYIFLSKEIENNVVICYFKIKELTQITSLEVENSILMEIYPEQQNIIQLDNNGDKNSLLLTEDNFKGMLK</sequence>
<comment type="caution">
    <text evidence="1">The sequence shown here is derived from an EMBL/GenBank/DDBJ whole genome shotgun (WGS) entry which is preliminary data.</text>
</comment>
<evidence type="ECO:0000313" key="2">
    <source>
        <dbReference type="Proteomes" id="UP000767947"/>
    </source>
</evidence>
<evidence type="ECO:0000313" key="1">
    <source>
        <dbReference type="EMBL" id="NMH25425.1"/>
    </source>
</evidence>
<organism evidence="1 2">
    <name type="scientific">Flavobacterium solisilvae</name>
    <dbReference type="NCBI Taxonomy" id="1852019"/>
    <lineage>
        <taxon>Bacteria</taxon>
        <taxon>Pseudomonadati</taxon>
        <taxon>Bacteroidota</taxon>
        <taxon>Flavobacteriia</taxon>
        <taxon>Flavobacteriales</taxon>
        <taxon>Flavobacteriaceae</taxon>
        <taxon>Flavobacterium</taxon>
    </lineage>
</organism>
<keyword evidence="2" id="KW-1185">Reference proteome</keyword>
<evidence type="ECO:0008006" key="3">
    <source>
        <dbReference type="Google" id="ProtNLM"/>
    </source>
</evidence>
<proteinExistence type="predicted"/>
<dbReference type="Proteomes" id="UP000767947">
    <property type="component" value="Unassembled WGS sequence"/>
</dbReference>
<protein>
    <recommendedName>
        <fullName evidence="3">Peptidase E</fullName>
    </recommendedName>
</protein>